<evidence type="ECO:0000313" key="2">
    <source>
        <dbReference type="EMBL" id="KST68781.1"/>
    </source>
</evidence>
<dbReference type="RefSeq" id="WP_027842002.1">
    <property type="nucleotide sequence ID" value="NZ_LMTZ01000045.1"/>
</dbReference>
<gene>
    <name evidence="1" type="ORF">BC008_32340</name>
    <name evidence="2" type="ORF">BC008_34025</name>
</gene>
<protein>
    <recommendedName>
        <fullName evidence="4">ATPase involved in DNA repair</fullName>
    </recommendedName>
</protein>
<accession>A0A0V7ZVA0</accession>
<keyword evidence="3" id="KW-1185">Reference proteome</keyword>
<proteinExistence type="predicted"/>
<dbReference type="InterPro" id="IPR049910">
    <property type="entry name" value="HetZ-rel"/>
</dbReference>
<evidence type="ECO:0000313" key="1">
    <source>
        <dbReference type="EMBL" id="KST68118.1"/>
    </source>
</evidence>
<dbReference type="EMBL" id="LMTZ01000077">
    <property type="protein sequence ID" value="KST68118.1"/>
    <property type="molecule type" value="Genomic_DNA"/>
</dbReference>
<dbReference type="EMBL" id="LMTZ01000045">
    <property type="protein sequence ID" value="KST68781.1"/>
    <property type="molecule type" value="Genomic_DNA"/>
</dbReference>
<evidence type="ECO:0000313" key="3">
    <source>
        <dbReference type="Proteomes" id="UP000053372"/>
    </source>
</evidence>
<sequence>MKVNLANLPTCKPESETQVSSTEFSPISHDSFVKLLCQEIQPQVKVGSHKGVEALAKRIAYEVERICTKSSRIQTSGEISSWKMTLARHRLQKCLRYYKLGSQRGRVELHSSLGAMVYRHISTPNGHLSFDGRYNLIEDFLQAFYIEAIKAFRRENELPEDYTPRTRLQLAEYMAFTEQYAKRRINLPGRCNQQLIILRAQGFSRRQPQETTVDIEMAVESARSEDAEAYQRNSAVQQVRAQMVAQSQYDIAEDAERSRVVNELVKYLESQGQQDCINYLALKLQDLSAPEIDQILGLTSRQRDYLQQRFKYHVEKFARTHHWQLVHQWLGAGLEQKLGLSSNQWDNFWNQLSEQQRQMFQLKTTQESDQTIAKKLKCTPKQLQKRWSQLLELAWNIRNTSQEALTS</sequence>
<dbReference type="OrthoDB" id="447818at2"/>
<evidence type="ECO:0008006" key="4">
    <source>
        <dbReference type="Google" id="ProtNLM"/>
    </source>
</evidence>
<organism evidence="1 3">
    <name type="scientific">Mastigocoleus testarum BC008</name>
    <dbReference type="NCBI Taxonomy" id="371196"/>
    <lineage>
        <taxon>Bacteria</taxon>
        <taxon>Bacillati</taxon>
        <taxon>Cyanobacteriota</taxon>
        <taxon>Cyanophyceae</taxon>
        <taxon>Nostocales</taxon>
        <taxon>Hapalosiphonaceae</taxon>
        <taxon>Mastigocoleus</taxon>
    </lineage>
</organism>
<dbReference type="AlphaFoldDB" id="A0A0V7ZVA0"/>
<comment type="caution">
    <text evidence="1">The sequence shown here is derived from an EMBL/GenBank/DDBJ whole genome shotgun (WGS) entry which is preliminary data.</text>
</comment>
<name>A0A0V7ZVA0_9CYAN</name>
<dbReference type="NCBIfam" id="NF037964">
    <property type="entry name" value="HetZ_related"/>
    <property type="match status" value="1"/>
</dbReference>
<dbReference type="Proteomes" id="UP000053372">
    <property type="component" value="Unassembled WGS sequence"/>
</dbReference>
<reference evidence="1 3" key="1">
    <citation type="journal article" date="2015" name="Genome Announc.">
        <title>Draft Genome of the Euendolithic (true boring) Cyanobacterium Mastigocoleus testarum strain BC008.</title>
        <authorList>
            <person name="Guida B.S."/>
            <person name="Garcia-Pichel F."/>
        </authorList>
    </citation>
    <scope>NUCLEOTIDE SEQUENCE [LARGE SCALE GENOMIC DNA]</scope>
    <source>
        <strain evidence="1 3">BC008</strain>
    </source>
</reference>